<keyword evidence="3 5" id="KW-0479">Metal-binding</keyword>
<evidence type="ECO:0000256" key="5">
    <source>
        <dbReference type="RuleBase" id="RU000461"/>
    </source>
</evidence>
<evidence type="ECO:0000313" key="6">
    <source>
        <dbReference type="EMBL" id="KAF2748846.1"/>
    </source>
</evidence>
<dbReference type="Pfam" id="PF00067">
    <property type="entry name" value="p450"/>
    <property type="match status" value="1"/>
</dbReference>
<keyword evidence="5" id="KW-0503">Monooxygenase</keyword>
<name>A0A6A6VGB3_9PLEO</name>
<evidence type="ECO:0000256" key="3">
    <source>
        <dbReference type="ARBA" id="ARBA00022723"/>
    </source>
</evidence>
<sequence length="552" mass="62798">MGIFIFLAAPLLFVALRLIQELVFRITKTRFFRQLSSSASGKRPPTVPYHSPGFFHSFGIRQQGRADFLANILAEYDGSAPFVVKDGPLSAHVVVRDPDHITRILEANQFKPEGHHVRLINEFNRSGKENPKAISSNNPVQNKDMEIARSDLPRKYLSGNDSTPLVRNYEAALFNNMDGKMFQVRTWTEIEDLFSFLSLEISRALVVALLGTEKLKRNPRFIRDLMELNKNVDGMERGLPRIMIPKAYDARDSLHAMIVQHLQSIQTCDESVLGGPDDVWNAYRGSKLLRLRDETISKIYKHDDDRAAGVLTFIQQTTMEIAPSAFWCLLEALRDENLMFKLRKEIVPPQYDGGRSFRPHSELRTHPIIQSMQAEVERLRIASCITRTNEGNDFKLDDSWTIPRGARVMILSRPLALDSTLWHRARPQTTQKHLSTFWAERFLVPREDAEHWMGNDLKRKFSLEGLESLMTAFGRGPHVCPGREFAKAIQVATLEVLLAGYEAQLSDPESVELSLPSARTLAYGRVEPLAPVRVRLRKRGPSTPSDPLVRRP</sequence>
<proteinExistence type="inferred from homology"/>
<evidence type="ECO:0000256" key="1">
    <source>
        <dbReference type="ARBA" id="ARBA00010617"/>
    </source>
</evidence>
<dbReference type="GO" id="GO:0020037">
    <property type="term" value="F:heme binding"/>
    <property type="evidence" value="ECO:0007669"/>
    <property type="project" value="InterPro"/>
</dbReference>
<gene>
    <name evidence="6" type="ORF">M011DRAFT_466605</name>
</gene>
<dbReference type="PANTHER" id="PTHR24304">
    <property type="entry name" value="CYTOCHROME P450 FAMILY 7"/>
    <property type="match status" value="1"/>
</dbReference>
<keyword evidence="7" id="KW-1185">Reference proteome</keyword>
<dbReference type="GO" id="GO:0005506">
    <property type="term" value="F:iron ion binding"/>
    <property type="evidence" value="ECO:0007669"/>
    <property type="project" value="InterPro"/>
</dbReference>
<evidence type="ECO:0000256" key="4">
    <source>
        <dbReference type="ARBA" id="ARBA00023004"/>
    </source>
</evidence>
<comment type="similarity">
    <text evidence="1 5">Belongs to the cytochrome P450 family.</text>
</comment>
<dbReference type="GO" id="GO:0016705">
    <property type="term" value="F:oxidoreductase activity, acting on paired donors, with incorporation or reduction of molecular oxygen"/>
    <property type="evidence" value="ECO:0007669"/>
    <property type="project" value="InterPro"/>
</dbReference>
<dbReference type="OrthoDB" id="3366823at2759"/>
<dbReference type="InterPro" id="IPR050529">
    <property type="entry name" value="CYP450_sterol_14alpha_dmase"/>
</dbReference>
<dbReference type="PANTHER" id="PTHR24304:SF2">
    <property type="entry name" value="24-HYDROXYCHOLESTEROL 7-ALPHA-HYDROXYLASE"/>
    <property type="match status" value="1"/>
</dbReference>
<keyword evidence="4 5" id="KW-0408">Iron</keyword>
<accession>A0A6A6VGB3</accession>
<evidence type="ECO:0000256" key="2">
    <source>
        <dbReference type="ARBA" id="ARBA00022617"/>
    </source>
</evidence>
<dbReference type="SUPFAM" id="SSF48264">
    <property type="entry name" value="Cytochrome P450"/>
    <property type="match status" value="1"/>
</dbReference>
<reference evidence="6" key="1">
    <citation type="journal article" date="2020" name="Stud. Mycol.">
        <title>101 Dothideomycetes genomes: a test case for predicting lifestyles and emergence of pathogens.</title>
        <authorList>
            <person name="Haridas S."/>
            <person name="Albert R."/>
            <person name="Binder M."/>
            <person name="Bloem J."/>
            <person name="Labutti K."/>
            <person name="Salamov A."/>
            <person name="Andreopoulos B."/>
            <person name="Baker S."/>
            <person name="Barry K."/>
            <person name="Bills G."/>
            <person name="Bluhm B."/>
            <person name="Cannon C."/>
            <person name="Castanera R."/>
            <person name="Culley D."/>
            <person name="Daum C."/>
            <person name="Ezra D."/>
            <person name="Gonzalez J."/>
            <person name="Henrissat B."/>
            <person name="Kuo A."/>
            <person name="Liang C."/>
            <person name="Lipzen A."/>
            <person name="Lutzoni F."/>
            <person name="Magnuson J."/>
            <person name="Mondo S."/>
            <person name="Nolan M."/>
            <person name="Ohm R."/>
            <person name="Pangilinan J."/>
            <person name="Park H.-J."/>
            <person name="Ramirez L."/>
            <person name="Alfaro M."/>
            <person name="Sun H."/>
            <person name="Tritt A."/>
            <person name="Yoshinaga Y."/>
            <person name="Zwiers L.-H."/>
            <person name="Turgeon B."/>
            <person name="Goodwin S."/>
            <person name="Spatafora J."/>
            <person name="Crous P."/>
            <person name="Grigoriev I."/>
        </authorList>
    </citation>
    <scope>NUCLEOTIDE SEQUENCE</scope>
    <source>
        <strain evidence="6">CBS 119925</strain>
    </source>
</reference>
<evidence type="ECO:0000313" key="7">
    <source>
        <dbReference type="Proteomes" id="UP000799440"/>
    </source>
</evidence>
<keyword evidence="5" id="KW-0560">Oxidoreductase</keyword>
<keyword evidence="2 5" id="KW-0349">Heme</keyword>
<dbReference type="AlphaFoldDB" id="A0A6A6VGB3"/>
<dbReference type="GO" id="GO:0008395">
    <property type="term" value="F:steroid hydroxylase activity"/>
    <property type="evidence" value="ECO:0007669"/>
    <property type="project" value="TreeGrafter"/>
</dbReference>
<dbReference type="EMBL" id="MU006568">
    <property type="protein sequence ID" value="KAF2748846.1"/>
    <property type="molecule type" value="Genomic_DNA"/>
</dbReference>
<dbReference type="InterPro" id="IPR017972">
    <property type="entry name" value="Cyt_P450_CS"/>
</dbReference>
<dbReference type="InterPro" id="IPR036396">
    <property type="entry name" value="Cyt_P450_sf"/>
</dbReference>
<protein>
    <submittedName>
        <fullName evidence="6">Cytochrome P450</fullName>
    </submittedName>
</protein>
<organism evidence="6 7">
    <name type="scientific">Sporormia fimetaria CBS 119925</name>
    <dbReference type="NCBI Taxonomy" id="1340428"/>
    <lineage>
        <taxon>Eukaryota</taxon>
        <taxon>Fungi</taxon>
        <taxon>Dikarya</taxon>
        <taxon>Ascomycota</taxon>
        <taxon>Pezizomycotina</taxon>
        <taxon>Dothideomycetes</taxon>
        <taxon>Pleosporomycetidae</taxon>
        <taxon>Pleosporales</taxon>
        <taxon>Sporormiaceae</taxon>
        <taxon>Sporormia</taxon>
    </lineage>
</organism>
<dbReference type="Proteomes" id="UP000799440">
    <property type="component" value="Unassembled WGS sequence"/>
</dbReference>
<dbReference type="InterPro" id="IPR001128">
    <property type="entry name" value="Cyt_P450"/>
</dbReference>
<dbReference type="PROSITE" id="PS00086">
    <property type="entry name" value="CYTOCHROME_P450"/>
    <property type="match status" value="1"/>
</dbReference>
<dbReference type="Gene3D" id="1.10.630.10">
    <property type="entry name" value="Cytochrome P450"/>
    <property type="match status" value="1"/>
</dbReference>